<accession>A0A1A7YEE5</accession>
<evidence type="ECO:0000313" key="1">
    <source>
        <dbReference type="EMBL" id="SBP28902.1"/>
    </source>
</evidence>
<sequence length="62" mass="7144">GHSPLQRVLHQRHPLLGSRAHPEVIPEGARSMVWDIRPPHCRLAASRWWAPPCWQQPRQGKA</sequence>
<dbReference type="EMBL" id="HADX01006670">
    <property type="protein sequence ID" value="SBP28902.1"/>
    <property type="molecule type" value="Transcribed_RNA"/>
</dbReference>
<gene>
    <name evidence="1" type="primary">Nfu_g_1_009949</name>
</gene>
<protein>
    <submittedName>
        <fullName evidence="1">Uncharacterized protein</fullName>
    </submittedName>
</protein>
<name>A0A1A7YEE5_9TELE</name>
<reference evidence="1" key="2">
    <citation type="submission" date="2016-06" db="EMBL/GenBank/DDBJ databases">
        <title>The genome of a short-lived fish provides insights into sex chromosome evolution and the genetic control of aging.</title>
        <authorList>
            <person name="Reichwald K."/>
            <person name="Felder M."/>
            <person name="Petzold A."/>
            <person name="Koch P."/>
            <person name="Groth M."/>
            <person name="Platzer M."/>
        </authorList>
    </citation>
    <scope>NUCLEOTIDE SEQUENCE</scope>
    <source>
        <tissue evidence="1">Brain</tissue>
    </source>
</reference>
<feature type="non-terminal residue" evidence="1">
    <location>
        <position position="62"/>
    </location>
</feature>
<organism evidence="1">
    <name type="scientific">Iconisemion striatum</name>
    <dbReference type="NCBI Taxonomy" id="60296"/>
    <lineage>
        <taxon>Eukaryota</taxon>
        <taxon>Metazoa</taxon>
        <taxon>Chordata</taxon>
        <taxon>Craniata</taxon>
        <taxon>Vertebrata</taxon>
        <taxon>Euteleostomi</taxon>
        <taxon>Actinopterygii</taxon>
        <taxon>Neopterygii</taxon>
        <taxon>Teleostei</taxon>
        <taxon>Neoteleostei</taxon>
        <taxon>Acanthomorphata</taxon>
        <taxon>Ovalentaria</taxon>
        <taxon>Atherinomorphae</taxon>
        <taxon>Cyprinodontiformes</taxon>
        <taxon>Nothobranchiidae</taxon>
        <taxon>Iconisemion</taxon>
    </lineage>
</organism>
<dbReference type="AlphaFoldDB" id="A0A1A7YEE5"/>
<reference evidence="1" key="1">
    <citation type="submission" date="2016-05" db="EMBL/GenBank/DDBJ databases">
        <authorList>
            <person name="Lavstsen T."/>
            <person name="Jespersen J.S."/>
        </authorList>
    </citation>
    <scope>NUCLEOTIDE SEQUENCE</scope>
    <source>
        <tissue evidence="1">Brain</tissue>
    </source>
</reference>
<feature type="non-terminal residue" evidence="1">
    <location>
        <position position="1"/>
    </location>
</feature>
<proteinExistence type="predicted"/>